<organism evidence="2 3">
    <name type="scientific">Panagrolaimus superbus</name>
    <dbReference type="NCBI Taxonomy" id="310955"/>
    <lineage>
        <taxon>Eukaryota</taxon>
        <taxon>Metazoa</taxon>
        <taxon>Ecdysozoa</taxon>
        <taxon>Nematoda</taxon>
        <taxon>Chromadorea</taxon>
        <taxon>Rhabditida</taxon>
        <taxon>Tylenchina</taxon>
        <taxon>Panagrolaimomorpha</taxon>
        <taxon>Panagrolaimoidea</taxon>
        <taxon>Panagrolaimidae</taxon>
        <taxon>Panagrolaimus</taxon>
    </lineage>
</organism>
<dbReference type="AlphaFoldDB" id="A0A914Z4D8"/>
<protein>
    <submittedName>
        <fullName evidence="3">Uncharacterized protein</fullName>
    </submittedName>
</protein>
<evidence type="ECO:0000313" key="3">
    <source>
        <dbReference type="WBParaSite" id="PSU_v2.g6755.t1"/>
    </source>
</evidence>
<proteinExistence type="predicted"/>
<dbReference type="Proteomes" id="UP000887577">
    <property type="component" value="Unplaced"/>
</dbReference>
<evidence type="ECO:0000313" key="2">
    <source>
        <dbReference type="Proteomes" id="UP000887577"/>
    </source>
</evidence>
<feature type="region of interest" description="Disordered" evidence="1">
    <location>
        <begin position="1"/>
        <end position="123"/>
    </location>
</feature>
<feature type="compositionally biased region" description="Basic residues" evidence="1">
    <location>
        <begin position="110"/>
        <end position="121"/>
    </location>
</feature>
<evidence type="ECO:0000256" key="1">
    <source>
        <dbReference type="SAM" id="MobiDB-lite"/>
    </source>
</evidence>
<accession>A0A914Z4D8</accession>
<keyword evidence="2" id="KW-1185">Reference proteome</keyword>
<feature type="compositionally biased region" description="Basic and acidic residues" evidence="1">
    <location>
        <begin position="33"/>
        <end position="43"/>
    </location>
</feature>
<reference evidence="3" key="1">
    <citation type="submission" date="2022-11" db="UniProtKB">
        <authorList>
            <consortium name="WormBaseParasite"/>
        </authorList>
    </citation>
    <scope>IDENTIFICATION</scope>
</reference>
<dbReference type="WBParaSite" id="PSU_v2.g6755.t1">
    <property type="protein sequence ID" value="PSU_v2.g6755.t1"/>
    <property type="gene ID" value="PSU_v2.g6755"/>
</dbReference>
<name>A0A914Z4D8_9BILA</name>
<sequence length="275" mass="32118">MNKNKERTNVKSDQFRKKQRERSARGPPVNEPESLKKQPKKCESQYAELHPSKDFLMSNESLPKVKQPKKSPQYQNLYEVSFEDSERSSSEALKKCHPQKVHQRSSTTKKSSKKHQKKKKMDKTVPVYMPRSKYYRDTDDVTLRSARSHCLCHNQARKCYEDSLRGEKKEFPSAVKKHSPFASRVTKLVHDGDDNDMFYIGAQTASQVVKLLKPNDFRIYYQVPEKSESIPFKLGLFLAYMSGQDKEVFHIPVDYGKNCSGENDRYFSCLEECYY</sequence>
<feature type="compositionally biased region" description="Basic and acidic residues" evidence="1">
    <location>
        <begin position="84"/>
        <end position="94"/>
    </location>
</feature>
<feature type="compositionally biased region" description="Basic and acidic residues" evidence="1">
    <location>
        <begin position="1"/>
        <end position="24"/>
    </location>
</feature>